<dbReference type="EMBL" id="LAZR01017507">
    <property type="protein sequence ID" value="KKM00127.1"/>
    <property type="molecule type" value="Genomic_DNA"/>
</dbReference>
<sequence length="82" mass="9443">MTIDMKYAKLLEPSLRNMFMDTYKKLPVMKGLAQIYATNGQMAAYKAWDTRKANKQDHSKLDLELTEMERAIKEAVAMVKNA</sequence>
<dbReference type="AlphaFoldDB" id="A0A0F9HAR7"/>
<accession>A0A0F9HAR7</accession>
<reference evidence="1" key="1">
    <citation type="journal article" date="2015" name="Nature">
        <title>Complex archaea that bridge the gap between prokaryotes and eukaryotes.</title>
        <authorList>
            <person name="Spang A."/>
            <person name="Saw J.H."/>
            <person name="Jorgensen S.L."/>
            <person name="Zaremba-Niedzwiedzka K."/>
            <person name="Martijn J."/>
            <person name="Lind A.E."/>
            <person name="van Eijk R."/>
            <person name="Schleper C."/>
            <person name="Guy L."/>
            <person name="Ettema T.J."/>
        </authorList>
    </citation>
    <scope>NUCLEOTIDE SEQUENCE</scope>
</reference>
<organism evidence="1">
    <name type="scientific">marine sediment metagenome</name>
    <dbReference type="NCBI Taxonomy" id="412755"/>
    <lineage>
        <taxon>unclassified sequences</taxon>
        <taxon>metagenomes</taxon>
        <taxon>ecological metagenomes</taxon>
    </lineage>
</organism>
<proteinExistence type="predicted"/>
<evidence type="ECO:0000313" key="1">
    <source>
        <dbReference type="EMBL" id="KKM00127.1"/>
    </source>
</evidence>
<gene>
    <name evidence="1" type="ORF">LCGC14_1807530</name>
</gene>
<name>A0A0F9HAR7_9ZZZZ</name>
<comment type="caution">
    <text evidence="1">The sequence shown here is derived from an EMBL/GenBank/DDBJ whole genome shotgun (WGS) entry which is preliminary data.</text>
</comment>
<protein>
    <submittedName>
        <fullName evidence="1">Uncharacterized protein</fullName>
    </submittedName>
</protein>